<dbReference type="PIRSF" id="PIRSF006092">
    <property type="entry name" value="GreA_GreB"/>
    <property type="match status" value="1"/>
</dbReference>
<evidence type="ECO:0000313" key="3">
    <source>
        <dbReference type="Proteomes" id="UP000321367"/>
    </source>
</evidence>
<dbReference type="Gene3D" id="3.10.50.30">
    <property type="entry name" value="Transcription elongation factor, GreA/GreB, C-terminal domain"/>
    <property type="match status" value="1"/>
</dbReference>
<dbReference type="EMBL" id="VORY01000006">
    <property type="protein sequence ID" value="TXD94051.1"/>
    <property type="molecule type" value="Genomic_DNA"/>
</dbReference>
<dbReference type="SUPFAM" id="SSF54534">
    <property type="entry name" value="FKBP-like"/>
    <property type="match status" value="1"/>
</dbReference>
<dbReference type="PANTHER" id="PTHR30437:SF4">
    <property type="entry name" value="TRANSCRIPTION ELONGATION FACTOR GREA"/>
    <property type="match status" value="1"/>
</dbReference>
<sequence>MSRGFVKEDDQEEAPFIPARSVLPPGEINYVTPFGYEKLIKERGELEHSISTLEIDEGKERRHTLAILNGKLNLLNDRFSSARILDPKEQPQNEVRFGALISFKFLTGEQKGSVKEFQIVGVDEANIKENKIAFVAPLAKALTGKKVEEKAEVFMAGKLQALEIVTIKY</sequence>
<evidence type="ECO:0000313" key="2">
    <source>
        <dbReference type="EMBL" id="TXD94051.1"/>
    </source>
</evidence>
<dbReference type="GO" id="GO:0006354">
    <property type="term" value="P:DNA-templated transcription elongation"/>
    <property type="evidence" value="ECO:0007669"/>
    <property type="project" value="TreeGrafter"/>
</dbReference>
<dbReference type="Pfam" id="PF01272">
    <property type="entry name" value="GreA_GreB"/>
    <property type="match status" value="1"/>
</dbReference>
<dbReference type="PANTHER" id="PTHR30437">
    <property type="entry name" value="TRANSCRIPTION ELONGATION FACTOR GREA"/>
    <property type="match status" value="1"/>
</dbReference>
<keyword evidence="3" id="KW-1185">Reference proteome</keyword>
<reference evidence="2 3" key="1">
    <citation type="submission" date="2019-08" db="EMBL/GenBank/DDBJ databases">
        <title>Genome sequence of Gillisia hiemivivida IC154 (type strain).</title>
        <authorList>
            <person name="Bowman J.P."/>
        </authorList>
    </citation>
    <scope>NUCLEOTIDE SEQUENCE [LARGE SCALE GENOMIC DNA]</scope>
    <source>
        <strain evidence="2 3">IC154</strain>
    </source>
</reference>
<comment type="caution">
    <text evidence="2">The sequence shown here is derived from an EMBL/GenBank/DDBJ whole genome shotgun (WGS) entry which is preliminary data.</text>
</comment>
<accession>A0A5C6ZUI7</accession>
<dbReference type="RefSeq" id="WP_146931537.1">
    <property type="nucleotide sequence ID" value="NZ_CBCSHZ010000005.1"/>
</dbReference>
<name>A0A5C6ZUI7_9FLAO</name>
<dbReference type="AlphaFoldDB" id="A0A5C6ZUI7"/>
<dbReference type="GO" id="GO:0032784">
    <property type="term" value="P:regulation of DNA-templated transcription elongation"/>
    <property type="evidence" value="ECO:0007669"/>
    <property type="project" value="InterPro"/>
</dbReference>
<dbReference type="GO" id="GO:0003746">
    <property type="term" value="F:translation elongation factor activity"/>
    <property type="evidence" value="ECO:0007669"/>
    <property type="project" value="UniProtKB-KW"/>
</dbReference>
<dbReference type="InterPro" id="IPR036953">
    <property type="entry name" value="GreA/GreB_C_sf"/>
</dbReference>
<keyword evidence="2" id="KW-0251">Elongation factor</keyword>
<gene>
    <name evidence="2" type="ORF">ES724_07230</name>
</gene>
<evidence type="ECO:0000259" key="1">
    <source>
        <dbReference type="Pfam" id="PF01272"/>
    </source>
</evidence>
<dbReference type="GO" id="GO:0070063">
    <property type="term" value="F:RNA polymerase binding"/>
    <property type="evidence" value="ECO:0007669"/>
    <property type="project" value="InterPro"/>
</dbReference>
<dbReference type="Proteomes" id="UP000321367">
    <property type="component" value="Unassembled WGS sequence"/>
</dbReference>
<proteinExistence type="predicted"/>
<organism evidence="2 3">
    <name type="scientific">Gillisia hiemivivida</name>
    <dbReference type="NCBI Taxonomy" id="291190"/>
    <lineage>
        <taxon>Bacteria</taxon>
        <taxon>Pseudomonadati</taxon>
        <taxon>Bacteroidota</taxon>
        <taxon>Flavobacteriia</taxon>
        <taxon>Flavobacteriales</taxon>
        <taxon>Flavobacteriaceae</taxon>
        <taxon>Gillisia</taxon>
    </lineage>
</organism>
<dbReference type="GO" id="GO:0003677">
    <property type="term" value="F:DNA binding"/>
    <property type="evidence" value="ECO:0007669"/>
    <property type="project" value="InterPro"/>
</dbReference>
<feature type="domain" description="Transcription elongation factor GreA/GreB C-terminal" evidence="1">
    <location>
        <begin position="91"/>
        <end position="169"/>
    </location>
</feature>
<dbReference type="InterPro" id="IPR023459">
    <property type="entry name" value="Tscrpt_elong_fac_GreA/B_fam"/>
</dbReference>
<dbReference type="InterPro" id="IPR001437">
    <property type="entry name" value="Tscrpt_elong_fac_GreA/B_C"/>
</dbReference>
<dbReference type="OrthoDB" id="1094048at2"/>
<keyword evidence="2" id="KW-0648">Protein biosynthesis</keyword>
<protein>
    <submittedName>
        <fullName evidence="2">Transcription elongation factor GreA</fullName>
    </submittedName>
</protein>